<organism evidence="1 2">
    <name type="scientific">Streptosporangium becharense</name>
    <dbReference type="NCBI Taxonomy" id="1816182"/>
    <lineage>
        <taxon>Bacteria</taxon>
        <taxon>Bacillati</taxon>
        <taxon>Actinomycetota</taxon>
        <taxon>Actinomycetes</taxon>
        <taxon>Streptosporangiales</taxon>
        <taxon>Streptosporangiaceae</taxon>
        <taxon>Streptosporangium</taxon>
    </lineage>
</organism>
<evidence type="ECO:0000313" key="2">
    <source>
        <dbReference type="Proteomes" id="UP000540685"/>
    </source>
</evidence>
<evidence type="ECO:0000313" key="1">
    <source>
        <dbReference type="EMBL" id="MBB5822467.1"/>
    </source>
</evidence>
<proteinExistence type="predicted"/>
<dbReference type="Proteomes" id="UP000540685">
    <property type="component" value="Unassembled WGS sequence"/>
</dbReference>
<reference evidence="1 2" key="1">
    <citation type="submission" date="2020-08" db="EMBL/GenBank/DDBJ databases">
        <title>Sequencing the genomes of 1000 actinobacteria strains.</title>
        <authorList>
            <person name="Klenk H.-P."/>
        </authorList>
    </citation>
    <scope>NUCLEOTIDE SEQUENCE [LARGE SCALE GENOMIC DNA]</scope>
    <source>
        <strain evidence="1 2">DSM 46887</strain>
    </source>
</reference>
<keyword evidence="2" id="KW-1185">Reference proteome</keyword>
<dbReference type="InterPro" id="IPR011024">
    <property type="entry name" value="G_crystallin-like"/>
</dbReference>
<name>A0A7W9IKQ2_9ACTN</name>
<dbReference type="SUPFAM" id="SSF49695">
    <property type="entry name" value="gamma-Crystallin-like"/>
    <property type="match status" value="1"/>
</dbReference>
<dbReference type="AlphaFoldDB" id="A0A7W9IKQ2"/>
<protein>
    <submittedName>
        <fullName evidence="1">Uncharacterized protein</fullName>
    </submittedName>
</protein>
<gene>
    <name evidence="1" type="ORF">F4562_005529</name>
</gene>
<dbReference type="Pfam" id="PF03995">
    <property type="entry name" value="Inhibitor_I36"/>
    <property type="match status" value="1"/>
</dbReference>
<sequence length="70" mass="8060">MASFRHGSPDLGRQRLNDRASSLFNNTDDTWCVYDGHGYTGDHLPEYPRRSSDVYGDWDNTFSSLRRGEC</sequence>
<accession>A0A7W9IKQ2</accession>
<comment type="caution">
    <text evidence="1">The sequence shown here is derived from an EMBL/GenBank/DDBJ whole genome shotgun (WGS) entry which is preliminary data.</text>
</comment>
<dbReference type="Gene3D" id="2.60.20.10">
    <property type="entry name" value="Crystallins"/>
    <property type="match status" value="1"/>
</dbReference>
<dbReference type="EMBL" id="JACHMP010000001">
    <property type="protein sequence ID" value="MBB5822467.1"/>
    <property type="molecule type" value="Genomic_DNA"/>
</dbReference>